<dbReference type="AlphaFoldDB" id="A0A6N3GUE0"/>
<dbReference type="RefSeq" id="WP_156627906.1">
    <property type="nucleotide sequence ID" value="NZ_CACRTO010000049.1"/>
</dbReference>
<gene>
    <name evidence="1" type="ORF">CTLFYP3_00117</name>
</gene>
<accession>A0A6N3GUE0</accession>
<dbReference type="EMBL" id="CACRTO010000049">
    <property type="protein sequence ID" value="VYU68076.1"/>
    <property type="molecule type" value="Genomic_DNA"/>
</dbReference>
<reference evidence="1" key="1">
    <citation type="submission" date="2019-11" db="EMBL/GenBank/DDBJ databases">
        <authorList>
            <person name="Feng L."/>
        </authorList>
    </citation>
    <scope>NUCLEOTIDE SEQUENCE</scope>
    <source>
        <strain evidence="1">CTertiumLFYP3</strain>
    </source>
</reference>
<protein>
    <submittedName>
        <fullName evidence="1">Uncharacterized protein</fullName>
    </submittedName>
</protein>
<name>A0A6N3GUE0_9CLOT</name>
<evidence type="ECO:0000313" key="1">
    <source>
        <dbReference type="EMBL" id="VYU68076.1"/>
    </source>
</evidence>
<organism evidence="1">
    <name type="scientific">Clostridium tertium</name>
    <dbReference type="NCBI Taxonomy" id="1559"/>
    <lineage>
        <taxon>Bacteria</taxon>
        <taxon>Bacillati</taxon>
        <taxon>Bacillota</taxon>
        <taxon>Clostridia</taxon>
        <taxon>Eubacteriales</taxon>
        <taxon>Clostridiaceae</taxon>
        <taxon>Clostridium</taxon>
    </lineage>
</organism>
<sequence>MKKIDIILTRLLTFEIGKYLGGYGESSELNHTIELNTNTLQVKYINPKVRNKKCPTYNRSNSNEDEPVSIDDIIKISTGFRK</sequence>
<proteinExistence type="predicted"/>